<evidence type="ECO:0000256" key="1">
    <source>
        <dbReference type="SAM" id="Coils"/>
    </source>
</evidence>
<dbReference type="Proteomes" id="UP000095300">
    <property type="component" value="Unassembled WGS sequence"/>
</dbReference>
<sequence length="173" mass="19907">MDKEVENNENNFDSISSGNASQEIASIAQDVVEENSSYSFMDLANNTFRQLSQNLECEQMKLMDLEAKRQKLQEEMLLLKREVENELEMYRANIAQSVADNLKTLSSNENKIEKNSIRYNENNTKIACNFEEVIAEKPNHDAPSMNEQTDPINIKLPNILEQPFLEQNEDDAK</sequence>
<evidence type="ECO:0000313" key="3">
    <source>
        <dbReference type="Proteomes" id="UP000095300"/>
    </source>
</evidence>
<dbReference type="VEuPathDB" id="VectorBase:SCAU015107"/>
<keyword evidence="3" id="KW-1185">Reference proteome</keyword>
<proteinExistence type="predicted"/>
<feature type="coiled-coil region" evidence="1">
    <location>
        <begin position="48"/>
        <end position="100"/>
    </location>
</feature>
<evidence type="ECO:0000313" key="2">
    <source>
        <dbReference type="EnsemblMetazoa" id="SCAU015107-PA"/>
    </source>
</evidence>
<dbReference type="AlphaFoldDB" id="A0A1I8Q9I4"/>
<keyword evidence="1" id="KW-0175">Coiled coil</keyword>
<dbReference type="KEGG" id="scac:106094425"/>
<organism evidence="2 3">
    <name type="scientific">Stomoxys calcitrans</name>
    <name type="common">Stable fly</name>
    <name type="synonym">Conops calcitrans</name>
    <dbReference type="NCBI Taxonomy" id="35570"/>
    <lineage>
        <taxon>Eukaryota</taxon>
        <taxon>Metazoa</taxon>
        <taxon>Ecdysozoa</taxon>
        <taxon>Arthropoda</taxon>
        <taxon>Hexapoda</taxon>
        <taxon>Insecta</taxon>
        <taxon>Pterygota</taxon>
        <taxon>Neoptera</taxon>
        <taxon>Endopterygota</taxon>
        <taxon>Diptera</taxon>
        <taxon>Brachycera</taxon>
        <taxon>Muscomorpha</taxon>
        <taxon>Muscoidea</taxon>
        <taxon>Muscidae</taxon>
        <taxon>Stomoxys</taxon>
    </lineage>
</organism>
<gene>
    <name evidence="2" type="primary">106094425</name>
</gene>
<protein>
    <submittedName>
        <fullName evidence="2">Uncharacterized protein</fullName>
    </submittedName>
</protein>
<accession>A0A1I8Q9I4</accession>
<reference evidence="2" key="1">
    <citation type="submission" date="2020-05" db="UniProtKB">
        <authorList>
            <consortium name="EnsemblMetazoa"/>
        </authorList>
    </citation>
    <scope>IDENTIFICATION</scope>
    <source>
        <strain evidence="2">USDA</strain>
    </source>
</reference>
<name>A0A1I8Q9I4_STOCA</name>
<dbReference type="EnsemblMetazoa" id="SCAU015107-RA">
    <property type="protein sequence ID" value="SCAU015107-PA"/>
    <property type="gene ID" value="SCAU015107"/>
</dbReference>
<dbReference type="OrthoDB" id="8049078at2759"/>